<comment type="catalytic activity">
    <reaction evidence="6">
        <text>Thiol-dependent hydrolysis of ester, thioester, amide, peptide and isopeptide bonds formed by the C-terminal Gly of ubiquitin (a 76-residue protein attached to proteins as an intracellular targeting signal).</text>
        <dbReference type="EC" id="3.4.19.12"/>
    </reaction>
</comment>
<dbReference type="InterPro" id="IPR018200">
    <property type="entry name" value="USP_CS"/>
</dbReference>
<dbReference type="AlphaFoldDB" id="A0A022Q7U4"/>
<dbReference type="SMART" id="SM00290">
    <property type="entry name" value="ZnF_UBP"/>
    <property type="match status" value="1"/>
</dbReference>
<dbReference type="InterPro" id="IPR050164">
    <property type="entry name" value="Peptidase_C19"/>
</dbReference>
<keyword evidence="2" id="KW-0479">Metal-binding</keyword>
<dbReference type="GO" id="GO:0008270">
    <property type="term" value="F:zinc ion binding"/>
    <property type="evidence" value="ECO:0007669"/>
    <property type="project" value="UniProtKB-KW"/>
</dbReference>
<dbReference type="SUPFAM" id="SSF54001">
    <property type="entry name" value="Cysteine proteinases"/>
    <property type="match status" value="1"/>
</dbReference>
<evidence type="ECO:0000256" key="3">
    <source>
        <dbReference type="ARBA" id="ARBA00022771"/>
    </source>
</evidence>
<evidence type="ECO:0000256" key="5">
    <source>
        <dbReference type="PROSITE-ProRule" id="PRU00502"/>
    </source>
</evidence>
<dbReference type="CDD" id="cd02667">
    <property type="entry name" value="Peptidase_C19K"/>
    <property type="match status" value="1"/>
</dbReference>
<evidence type="ECO:0000256" key="6">
    <source>
        <dbReference type="RuleBase" id="RU366025"/>
    </source>
</evidence>
<dbReference type="Proteomes" id="UP000030748">
    <property type="component" value="Unassembled WGS sequence"/>
</dbReference>
<dbReference type="InterPro" id="IPR038765">
    <property type="entry name" value="Papain-like_cys_pep_sf"/>
</dbReference>
<feature type="compositionally biased region" description="Basic and acidic residues" evidence="7">
    <location>
        <begin position="366"/>
        <end position="384"/>
    </location>
</feature>
<evidence type="ECO:0000256" key="4">
    <source>
        <dbReference type="ARBA" id="ARBA00022833"/>
    </source>
</evidence>
<dbReference type="GO" id="GO:0005829">
    <property type="term" value="C:cytosol"/>
    <property type="evidence" value="ECO:0000318"/>
    <property type="project" value="GO_Central"/>
</dbReference>
<dbReference type="SUPFAM" id="SSF57850">
    <property type="entry name" value="RING/U-box"/>
    <property type="match status" value="1"/>
</dbReference>
<dbReference type="GO" id="GO:0016579">
    <property type="term" value="P:protein deubiquitination"/>
    <property type="evidence" value="ECO:0007669"/>
    <property type="project" value="InterPro"/>
</dbReference>
<evidence type="ECO:0000256" key="7">
    <source>
        <dbReference type="SAM" id="MobiDB-lite"/>
    </source>
</evidence>
<dbReference type="PROSITE" id="PS50271">
    <property type="entry name" value="ZF_UBP"/>
    <property type="match status" value="1"/>
</dbReference>
<evidence type="ECO:0000256" key="2">
    <source>
        <dbReference type="ARBA" id="ARBA00022723"/>
    </source>
</evidence>
<keyword evidence="6" id="KW-0645">Protease</keyword>
<dbReference type="PROSITE" id="PS50235">
    <property type="entry name" value="USP_3"/>
    <property type="match status" value="1"/>
</dbReference>
<feature type="domain" description="UBP-type" evidence="9">
    <location>
        <begin position="28"/>
        <end position="143"/>
    </location>
</feature>
<dbReference type="EMBL" id="KI632161">
    <property type="protein sequence ID" value="EYU23689.1"/>
    <property type="molecule type" value="Genomic_DNA"/>
</dbReference>
<feature type="region of interest" description="Disordered" evidence="7">
    <location>
        <begin position="337"/>
        <end position="386"/>
    </location>
</feature>
<sequence>MTMIMDFEEATGNAGTPDIEVSVIKDQGICPHVDKGIDLAKLSAKLRRSESFNCECSDSNSGYKSIWICLECGCFSCGDFVIPVTPGSHAVLHAKRSGHPLVVHYRNHKKLVWCFPCNKLITSDRDNKTRKVLNKVVRIMRGMSVEGLSFNVEDVWFGSGSATNDVKSESCLGCSVRGLVNLGNTCFFNSVVQNLLAIKSLREYLFGLNGYYLGPLTYALRNLFFETSGEEASLTSAMNPGYLFFSLCTRAPEFNGYGQHDSHELLRCLLDGLSAEELRRRDVVKFPSVGPTFVDAIFGGKISSTVSCLECGHSSTIHEPFLDLSLPVPTKKPLAKQVPPFSVSDQSSGDRWTVPQAPEQFADPDTMPKKQQEPVESFEDKSHETNVSLTDAEISAIRGFANIDIPQNLVSPSSTLKCTTESDSVNTVSASPSDNSKHLNNSIEDSNTSQIQDSKKDEIMEEQDSLNFDGFGGLFDEPSESIDTRVSTESDPEEIDPTASVESCLECFTKAEILAKEEHAWQCDNCSKVLQEQRNRLKRTLSMSELEETTTGGASVKSEDLKVKRDARKRVVISNAPSILTVQLNRFRQDHGGQFSKLNGHVHFGETMDLKPYMNPRCDEGAKLEYRLVGVVEHIGSMRDGHYVAYVRSSEDCVWYHANDAYVCEASLEHVLSCQAYILFYERA</sequence>
<dbReference type="GO" id="GO:0006508">
    <property type="term" value="P:proteolysis"/>
    <property type="evidence" value="ECO:0007669"/>
    <property type="project" value="UniProtKB-KW"/>
</dbReference>
<feature type="compositionally biased region" description="Polar residues" evidence="7">
    <location>
        <begin position="417"/>
        <end position="452"/>
    </location>
</feature>
<feature type="region of interest" description="Disordered" evidence="7">
    <location>
        <begin position="417"/>
        <end position="497"/>
    </location>
</feature>
<dbReference type="Gene3D" id="3.90.70.10">
    <property type="entry name" value="Cysteine proteinases"/>
    <property type="match status" value="2"/>
</dbReference>
<dbReference type="EC" id="3.4.19.12" evidence="6"/>
<dbReference type="PANTHER" id="PTHR24006">
    <property type="entry name" value="UBIQUITIN CARBOXYL-TERMINAL HYDROLASE"/>
    <property type="match status" value="1"/>
</dbReference>
<dbReference type="InterPro" id="IPR001394">
    <property type="entry name" value="Peptidase_C19_UCH"/>
</dbReference>
<comment type="function">
    <text evidence="6">Recognizes and hydrolyzes the peptide bond at the C-terminal Gly of ubiquitin. Involved in the processing of poly-ubiquitin precursors as well as that of ubiquitinated proteins.</text>
</comment>
<dbReference type="InterPro" id="IPR001607">
    <property type="entry name" value="Znf_UBP"/>
</dbReference>
<dbReference type="PROSITE" id="PS00972">
    <property type="entry name" value="USP_1"/>
    <property type="match status" value="1"/>
</dbReference>
<proteinExistence type="inferred from homology"/>
<reference evidence="10 11" key="1">
    <citation type="journal article" date="2013" name="Proc. Natl. Acad. Sci. U.S.A.">
        <title>Fine-scale variation in meiotic recombination in Mimulus inferred from population shotgun sequencing.</title>
        <authorList>
            <person name="Hellsten U."/>
            <person name="Wright K.M."/>
            <person name="Jenkins J."/>
            <person name="Shu S."/>
            <person name="Yuan Y."/>
            <person name="Wessler S.R."/>
            <person name="Schmutz J."/>
            <person name="Willis J.H."/>
            <person name="Rokhsar D.S."/>
        </authorList>
    </citation>
    <scope>NUCLEOTIDE SEQUENCE [LARGE SCALE GENOMIC DNA]</scope>
    <source>
        <strain evidence="11">cv. DUN x IM62</strain>
    </source>
</reference>
<dbReference type="PROSITE" id="PS00973">
    <property type="entry name" value="USP_2"/>
    <property type="match status" value="1"/>
</dbReference>
<keyword evidence="3 5" id="KW-0863">Zinc-finger</keyword>
<feature type="domain" description="USP" evidence="8">
    <location>
        <begin position="177"/>
        <end position="684"/>
    </location>
</feature>
<dbReference type="GO" id="GO:0031647">
    <property type="term" value="P:regulation of protein stability"/>
    <property type="evidence" value="ECO:0000318"/>
    <property type="project" value="GO_Central"/>
</dbReference>
<dbReference type="eggNOG" id="KOG1873">
    <property type="taxonomic scope" value="Eukaryota"/>
</dbReference>
<dbReference type="PANTHER" id="PTHR24006:SF781">
    <property type="entry name" value="LD34905P"/>
    <property type="match status" value="1"/>
</dbReference>
<evidence type="ECO:0000313" key="11">
    <source>
        <dbReference type="Proteomes" id="UP000030748"/>
    </source>
</evidence>
<protein>
    <recommendedName>
        <fullName evidence="6">Ubiquitin carboxyl-terminal hydrolase</fullName>
        <ecNumber evidence="6">3.4.19.12</ecNumber>
    </recommendedName>
</protein>
<dbReference type="GO" id="GO:0005634">
    <property type="term" value="C:nucleus"/>
    <property type="evidence" value="ECO:0000318"/>
    <property type="project" value="GO_Central"/>
</dbReference>
<keyword evidence="4" id="KW-0862">Zinc</keyword>
<evidence type="ECO:0000259" key="9">
    <source>
        <dbReference type="PROSITE" id="PS50271"/>
    </source>
</evidence>
<keyword evidence="6" id="KW-0833">Ubl conjugation pathway</keyword>
<keyword evidence="11" id="KW-1185">Reference proteome</keyword>
<name>A0A022Q7U4_ERYGU</name>
<evidence type="ECO:0000256" key="1">
    <source>
        <dbReference type="ARBA" id="ARBA00009085"/>
    </source>
</evidence>
<dbReference type="Gene3D" id="3.30.40.10">
    <property type="entry name" value="Zinc/RING finger domain, C3HC4 (zinc finger)"/>
    <property type="match status" value="1"/>
</dbReference>
<dbReference type="InterPro" id="IPR028889">
    <property type="entry name" value="USP"/>
</dbReference>
<organism evidence="10 11">
    <name type="scientific">Erythranthe guttata</name>
    <name type="common">Yellow monkey flower</name>
    <name type="synonym">Mimulus guttatus</name>
    <dbReference type="NCBI Taxonomy" id="4155"/>
    <lineage>
        <taxon>Eukaryota</taxon>
        <taxon>Viridiplantae</taxon>
        <taxon>Streptophyta</taxon>
        <taxon>Embryophyta</taxon>
        <taxon>Tracheophyta</taxon>
        <taxon>Spermatophyta</taxon>
        <taxon>Magnoliopsida</taxon>
        <taxon>eudicotyledons</taxon>
        <taxon>Gunneridae</taxon>
        <taxon>Pentapetalae</taxon>
        <taxon>asterids</taxon>
        <taxon>lamiids</taxon>
        <taxon>Lamiales</taxon>
        <taxon>Phrymaceae</taxon>
        <taxon>Erythranthe</taxon>
    </lineage>
</organism>
<comment type="similarity">
    <text evidence="1 6">Belongs to the peptidase C19 family.</text>
</comment>
<evidence type="ECO:0000313" key="10">
    <source>
        <dbReference type="EMBL" id="EYU23689.1"/>
    </source>
</evidence>
<dbReference type="Pfam" id="PF02148">
    <property type="entry name" value="zf-UBP"/>
    <property type="match status" value="1"/>
</dbReference>
<accession>A0A022Q7U4</accession>
<keyword evidence="6" id="KW-0378">Hydrolase</keyword>
<dbReference type="STRING" id="4155.A0A022Q7U4"/>
<keyword evidence="6" id="KW-0788">Thiol protease</keyword>
<dbReference type="GO" id="GO:0004843">
    <property type="term" value="F:cysteine-type deubiquitinase activity"/>
    <property type="evidence" value="ECO:0000318"/>
    <property type="project" value="GO_Central"/>
</dbReference>
<dbReference type="InterPro" id="IPR013083">
    <property type="entry name" value="Znf_RING/FYVE/PHD"/>
</dbReference>
<evidence type="ECO:0000259" key="8">
    <source>
        <dbReference type="PROSITE" id="PS50235"/>
    </source>
</evidence>
<gene>
    <name evidence="10" type="ORF">MIMGU_mgv1a002355mg</name>
</gene>
<dbReference type="Pfam" id="PF00443">
    <property type="entry name" value="UCH"/>
    <property type="match status" value="1"/>
</dbReference>